<protein>
    <submittedName>
        <fullName evidence="2">Uncharacterized protein</fullName>
    </submittedName>
</protein>
<comment type="caution">
    <text evidence="2">The sequence shown here is derived from an EMBL/GenBank/DDBJ whole genome shotgun (WGS) entry which is preliminary data.</text>
</comment>
<reference evidence="2" key="1">
    <citation type="submission" date="2023-11" db="EMBL/GenBank/DDBJ databases">
        <authorList>
            <person name="De Vega J J."/>
            <person name="De Vega J J."/>
        </authorList>
    </citation>
    <scope>NUCLEOTIDE SEQUENCE</scope>
</reference>
<evidence type="ECO:0000313" key="3">
    <source>
        <dbReference type="Proteomes" id="UP001295794"/>
    </source>
</evidence>
<keyword evidence="3" id="KW-1185">Reference proteome</keyword>
<evidence type="ECO:0000256" key="1">
    <source>
        <dbReference type="SAM" id="MobiDB-lite"/>
    </source>
</evidence>
<organism evidence="2 3">
    <name type="scientific">Mycena citricolor</name>
    <dbReference type="NCBI Taxonomy" id="2018698"/>
    <lineage>
        <taxon>Eukaryota</taxon>
        <taxon>Fungi</taxon>
        <taxon>Dikarya</taxon>
        <taxon>Basidiomycota</taxon>
        <taxon>Agaricomycotina</taxon>
        <taxon>Agaricomycetes</taxon>
        <taxon>Agaricomycetidae</taxon>
        <taxon>Agaricales</taxon>
        <taxon>Marasmiineae</taxon>
        <taxon>Mycenaceae</taxon>
        <taxon>Mycena</taxon>
    </lineage>
</organism>
<dbReference type="EMBL" id="CAVNYO010000420">
    <property type="protein sequence ID" value="CAK5277806.1"/>
    <property type="molecule type" value="Genomic_DNA"/>
</dbReference>
<accession>A0AAD2HKT1</accession>
<sequence>PSPWPARAKERRDDEHWGKEAEGRDVEGGGETNLWPTADKKYGHLLSLVDCFGPPPHNAVAKRCAHHSPPPAYPRATRSPQPLYSFVNSPSANLVPGNATRKQGIFRSAAGVS</sequence>
<feature type="non-terminal residue" evidence="2">
    <location>
        <position position="1"/>
    </location>
</feature>
<evidence type="ECO:0000313" key="2">
    <source>
        <dbReference type="EMBL" id="CAK5277806.1"/>
    </source>
</evidence>
<feature type="compositionally biased region" description="Basic and acidic residues" evidence="1">
    <location>
        <begin position="7"/>
        <end position="27"/>
    </location>
</feature>
<dbReference type="AlphaFoldDB" id="A0AAD2HKT1"/>
<gene>
    <name evidence="2" type="ORF">MYCIT1_LOCUS26932</name>
</gene>
<name>A0AAD2HKT1_9AGAR</name>
<proteinExistence type="predicted"/>
<feature type="region of interest" description="Disordered" evidence="1">
    <location>
        <begin position="1"/>
        <end position="35"/>
    </location>
</feature>
<dbReference type="Proteomes" id="UP001295794">
    <property type="component" value="Unassembled WGS sequence"/>
</dbReference>